<gene>
    <name evidence="1" type="ORF">LAZ67_8004034</name>
</gene>
<organism evidence="1 2">
    <name type="scientific">Cordylochernes scorpioides</name>
    <dbReference type="NCBI Taxonomy" id="51811"/>
    <lineage>
        <taxon>Eukaryota</taxon>
        <taxon>Metazoa</taxon>
        <taxon>Ecdysozoa</taxon>
        <taxon>Arthropoda</taxon>
        <taxon>Chelicerata</taxon>
        <taxon>Arachnida</taxon>
        <taxon>Pseudoscorpiones</taxon>
        <taxon>Cheliferoidea</taxon>
        <taxon>Chernetidae</taxon>
        <taxon>Cordylochernes</taxon>
    </lineage>
</organism>
<dbReference type="EMBL" id="CP092870">
    <property type="protein sequence ID" value="UYV71666.1"/>
    <property type="molecule type" value="Genomic_DNA"/>
</dbReference>
<protein>
    <recommendedName>
        <fullName evidence="3">Retrotransposon gag domain-containing protein</fullName>
    </recommendedName>
</protein>
<evidence type="ECO:0008006" key="3">
    <source>
        <dbReference type="Google" id="ProtNLM"/>
    </source>
</evidence>
<reference evidence="1 2" key="1">
    <citation type="submission" date="2022-01" db="EMBL/GenBank/DDBJ databases">
        <title>A chromosomal length assembly of Cordylochernes scorpioides.</title>
        <authorList>
            <person name="Zeh D."/>
            <person name="Zeh J."/>
        </authorList>
    </citation>
    <scope>NUCLEOTIDE SEQUENCE [LARGE SCALE GENOMIC DNA]</scope>
    <source>
        <strain evidence="1">IN4F17</strain>
        <tissue evidence="1">Whole Body</tissue>
    </source>
</reference>
<evidence type="ECO:0000313" key="1">
    <source>
        <dbReference type="EMBL" id="UYV71666.1"/>
    </source>
</evidence>
<name>A0ABY6KS28_9ARAC</name>
<dbReference type="PROSITE" id="PS51257">
    <property type="entry name" value="PROKAR_LIPOPROTEIN"/>
    <property type="match status" value="1"/>
</dbReference>
<keyword evidence="2" id="KW-1185">Reference proteome</keyword>
<sequence length="153" mass="18121">METEALRTCAYEPILCPWSPYTVSWASCKSMVARSIFVSMDRMVCTRGRYPGCMPRHRFCLRDKRRTETVKQEDIVELKEMTVKIEGYKRVAKHNHWDETLCLANVYFYLNGTALKWFENNEETIRNWEEFTTQLESVFGKSESLRLLAEKKT</sequence>
<accession>A0ABY6KS28</accession>
<evidence type="ECO:0000313" key="2">
    <source>
        <dbReference type="Proteomes" id="UP001235939"/>
    </source>
</evidence>
<dbReference type="Proteomes" id="UP001235939">
    <property type="component" value="Chromosome 08"/>
</dbReference>
<proteinExistence type="predicted"/>